<dbReference type="Proteomes" id="UP001056383">
    <property type="component" value="Chromosome"/>
</dbReference>
<evidence type="ECO:0000256" key="1">
    <source>
        <dbReference type="SAM" id="MobiDB-lite"/>
    </source>
</evidence>
<proteinExistence type="predicted"/>
<feature type="region of interest" description="Disordered" evidence="1">
    <location>
        <begin position="34"/>
        <end position="67"/>
    </location>
</feature>
<evidence type="ECO:0000313" key="2">
    <source>
        <dbReference type="EMBL" id="URN17593.1"/>
    </source>
</evidence>
<protein>
    <submittedName>
        <fullName evidence="2">Uncharacterized protein</fullName>
    </submittedName>
</protein>
<reference evidence="2" key="1">
    <citation type="submission" date="2022-04" db="EMBL/GenBank/DDBJ databases">
        <title>Systematic whole-genome sequencing reveals an unexpected diversity among actinomycetoma pathogens and provides insights into their antibacterial susceptibilities.</title>
        <authorList>
            <person name="Watson A.K."/>
            <person name="Kepplinger B."/>
            <person name="Bakhiet S.M."/>
            <person name="Mhmoud N.A."/>
            <person name="Chapman J."/>
            <person name="Allenby N."/>
            <person name="Mickiewicz K."/>
            <person name="Goodfellow M."/>
            <person name="Fahal A.H."/>
            <person name="Errington J."/>
        </authorList>
    </citation>
    <scope>NUCLEOTIDE SEQUENCE</scope>
    <source>
        <strain evidence="2">SD 504</strain>
    </source>
</reference>
<feature type="non-terminal residue" evidence="2">
    <location>
        <position position="67"/>
    </location>
</feature>
<accession>A0ABY4TGZ2</accession>
<gene>
    <name evidence="2" type="ORF">MW084_18475</name>
</gene>
<name>A0ABY4TGZ2_9ACTN</name>
<keyword evidence="3" id="KW-1185">Reference proteome</keyword>
<feature type="compositionally biased region" description="Basic and acidic residues" evidence="1">
    <location>
        <begin position="54"/>
        <end position="67"/>
    </location>
</feature>
<evidence type="ECO:0000313" key="3">
    <source>
        <dbReference type="Proteomes" id="UP001056383"/>
    </source>
</evidence>
<dbReference type="EMBL" id="CP095474">
    <property type="protein sequence ID" value="URN17593.1"/>
    <property type="molecule type" value="Genomic_DNA"/>
</dbReference>
<organism evidence="2 3">
    <name type="scientific">Streptomyces sudanensis</name>
    <dbReference type="NCBI Taxonomy" id="436397"/>
    <lineage>
        <taxon>Bacteria</taxon>
        <taxon>Bacillati</taxon>
        <taxon>Actinomycetota</taxon>
        <taxon>Actinomycetes</taxon>
        <taxon>Kitasatosporales</taxon>
        <taxon>Streptomycetaceae</taxon>
        <taxon>Streptomyces</taxon>
    </lineage>
</organism>
<sequence>MTKKTTRSRRPTRTAGAVLGGALLAALATVVRRAAARTAERRRTPEPETAGSGAEHRPGDEPDEVRV</sequence>